<evidence type="ECO:0000256" key="2">
    <source>
        <dbReference type="ARBA" id="ARBA00008232"/>
    </source>
</evidence>
<dbReference type="CDD" id="cd09557">
    <property type="entry name" value="SAM_Smaug"/>
    <property type="match status" value="1"/>
</dbReference>
<dbReference type="InterPro" id="IPR050897">
    <property type="entry name" value="SMAUG/VTS1_RNA-bind"/>
</dbReference>
<dbReference type="GeneID" id="100368227"/>
<dbReference type="InterPro" id="IPR013761">
    <property type="entry name" value="SAM/pointed_sf"/>
</dbReference>
<dbReference type="SMART" id="SM00454">
    <property type="entry name" value="SAM"/>
    <property type="match status" value="1"/>
</dbReference>
<comment type="subcellular location">
    <subcellularLocation>
        <location evidence="1">Cytoplasm</location>
    </subcellularLocation>
</comment>
<dbReference type="Pfam" id="PF25479">
    <property type="entry name" value="Vts1"/>
    <property type="match status" value="1"/>
</dbReference>
<dbReference type="PANTHER" id="PTHR12515">
    <property type="entry name" value="STERILE ALPHA MOTIF DOMAIN CONTAINING PROTEIN 4-RELATED"/>
    <property type="match status" value="1"/>
</dbReference>
<dbReference type="Pfam" id="PF26034">
    <property type="entry name" value="PHAT_SMAUG"/>
    <property type="match status" value="1"/>
</dbReference>
<dbReference type="SUPFAM" id="SSF47769">
    <property type="entry name" value="SAM/Pointed domain"/>
    <property type="match status" value="1"/>
</dbReference>
<evidence type="ECO:0000256" key="1">
    <source>
        <dbReference type="ARBA" id="ARBA00004496"/>
    </source>
</evidence>
<feature type="region of interest" description="Disordered" evidence="6">
    <location>
        <begin position="473"/>
        <end position="497"/>
    </location>
</feature>
<feature type="compositionally biased region" description="Polar residues" evidence="6">
    <location>
        <begin position="665"/>
        <end position="674"/>
    </location>
</feature>
<dbReference type="RefSeq" id="XP_006817055.1">
    <property type="nucleotide sequence ID" value="XM_006816992.1"/>
</dbReference>
<name>A0ABM0MAL4_SACKO</name>
<feature type="compositionally biased region" description="Polar residues" evidence="6">
    <location>
        <begin position="262"/>
        <end position="276"/>
    </location>
</feature>
<keyword evidence="3" id="KW-0963">Cytoplasm</keyword>
<feature type="region of interest" description="Disordered" evidence="6">
    <location>
        <begin position="610"/>
        <end position="677"/>
    </location>
</feature>
<keyword evidence="4" id="KW-0678">Repressor</keyword>
<keyword evidence="5" id="KW-0694">RNA-binding</keyword>
<dbReference type="Gene3D" id="1.10.150.50">
    <property type="entry name" value="Transcription Factor, Ets-1"/>
    <property type="match status" value="1"/>
</dbReference>
<evidence type="ECO:0000313" key="8">
    <source>
        <dbReference type="Proteomes" id="UP000694865"/>
    </source>
</evidence>
<dbReference type="Proteomes" id="UP000694865">
    <property type="component" value="Unplaced"/>
</dbReference>
<feature type="compositionally biased region" description="Polar residues" evidence="6">
    <location>
        <begin position="617"/>
        <end position="654"/>
    </location>
</feature>
<evidence type="ECO:0000256" key="3">
    <source>
        <dbReference type="ARBA" id="ARBA00022490"/>
    </source>
</evidence>
<dbReference type="Pfam" id="PF00536">
    <property type="entry name" value="SAM_1"/>
    <property type="match status" value="1"/>
</dbReference>
<dbReference type="InterPro" id="IPR001660">
    <property type="entry name" value="SAM"/>
</dbReference>
<dbReference type="Gene3D" id="1.25.40.170">
    <property type="entry name" value="Smaug, PHAT domain"/>
    <property type="match status" value="2"/>
</dbReference>
<dbReference type="InterPro" id="IPR037093">
    <property type="entry name" value="PHAT_dom_sf"/>
</dbReference>
<gene>
    <name evidence="9" type="primary">LOC100368227</name>
</gene>
<sequence>MKPSNAFRDQVRMLSGWFKEWSDCEQTVALYSLLSRLSATQARFLSFVLEQTVSDSQELKLLEQQANDPGYVSGLCNESKETAVAQLLGHLPLLHPGNADAKNEYLKLIPKILHHSIQNGIHLDESRQLLSYSVIHPALNNEERTSLTQWLTHLDECTSSYAYHPQLRNLSSDPTAGVTIPPGLQANSFEHNNFQHFLHGSKLNGWKSQTSFGESGLGPNDSSEQPTITLVAGNHGSGDTNGGVRSHPPVQLTLSAPPAMNMATQLSNQGGTSGSSLAPPMRNKRSNSLTPPTSSGPPIDTWMSAEDLLGWGNEHAPLSPQSSVTSSGSGETLTEENGRNTFLEDGSGMKDVPAWLKSLRLHKYSQLFQQLTYEEMMTLTEESLEAKNVTKGARNKIILSIRKLTEREELLRELEKDIMECNSPSTLKGALNELKSILLTPIKAYSQQQNDNKEVIDTANSTSQSLTTITVTSTAADRTTQGGSGTDNSQSSSLPNDIEQSSVPVIEGDLPGQFTRVMGKVCTQLLVSRPDEDNLSLYIQLIDKTLNHEAFTEIQKKRLASWKQQCQRACRSHPRRLSLDSSKQRGGWLTHGNTFPTGCNDYIVGGSGIQRQKRVSSRPQFTPTTLPQRINQSTGPIGTTSVQGVFTRTTSPGGVNSFLKPRPGNSHQGVQRTKSAPVRRPSLQLGNFMIQPGRPFADYQFGATEPEINNRLESLCLSVTEHALGDGPSIDRTSTL</sequence>
<dbReference type="InterPro" id="IPR037634">
    <property type="entry name" value="Smaug_SAM"/>
</dbReference>
<organism evidence="8 9">
    <name type="scientific">Saccoglossus kowalevskii</name>
    <name type="common">Acorn worm</name>
    <dbReference type="NCBI Taxonomy" id="10224"/>
    <lineage>
        <taxon>Eukaryota</taxon>
        <taxon>Metazoa</taxon>
        <taxon>Hemichordata</taxon>
        <taxon>Enteropneusta</taxon>
        <taxon>Harrimaniidae</taxon>
        <taxon>Saccoglossus</taxon>
    </lineage>
</organism>
<feature type="domain" description="SAM" evidence="7">
    <location>
        <begin position="344"/>
        <end position="407"/>
    </location>
</feature>
<keyword evidence="8" id="KW-1185">Reference proteome</keyword>
<feature type="compositionally biased region" description="Low complexity" evidence="6">
    <location>
        <begin position="322"/>
        <end position="332"/>
    </location>
</feature>
<reference evidence="9" key="1">
    <citation type="submission" date="2025-08" db="UniProtKB">
        <authorList>
            <consortium name="RefSeq"/>
        </authorList>
    </citation>
    <scope>IDENTIFICATION</scope>
    <source>
        <tissue evidence="9">Testes</tissue>
    </source>
</reference>
<evidence type="ECO:0000313" key="9">
    <source>
        <dbReference type="RefSeq" id="XP_006817055.1"/>
    </source>
</evidence>
<protein>
    <submittedName>
        <fullName evidence="9">Protein Smaug homolog 1-like</fullName>
    </submittedName>
</protein>
<feature type="region of interest" description="Disordered" evidence="6">
    <location>
        <begin position="209"/>
        <end position="345"/>
    </location>
</feature>
<evidence type="ECO:0000259" key="7">
    <source>
        <dbReference type="SMART" id="SM00454"/>
    </source>
</evidence>
<accession>A0ABM0MAL4</accession>
<comment type="similarity">
    <text evidence="2">Belongs to the SMAUG family.</text>
</comment>
<dbReference type="InterPro" id="IPR057327">
    <property type="entry name" value="Vts1_dom"/>
</dbReference>
<proteinExistence type="inferred from homology"/>
<dbReference type="InterPro" id="IPR058599">
    <property type="entry name" value="PHAT_Smg/ZCCHC2-like"/>
</dbReference>
<evidence type="ECO:0000256" key="4">
    <source>
        <dbReference type="ARBA" id="ARBA00022491"/>
    </source>
</evidence>
<evidence type="ECO:0000256" key="5">
    <source>
        <dbReference type="ARBA" id="ARBA00022884"/>
    </source>
</evidence>
<dbReference type="PANTHER" id="PTHR12515:SF5">
    <property type="entry name" value="PROTEIN SMAUG"/>
    <property type="match status" value="1"/>
</dbReference>
<evidence type="ECO:0000256" key="6">
    <source>
        <dbReference type="SAM" id="MobiDB-lite"/>
    </source>
</evidence>